<dbReference type="PANTHER" id="PTHR43918:SF4">
    <property type="entry name" value="CARBOXYLIC ESTER HYDROLASE"/>
    <property type="match status" value="1"/>
</dbReference>
<evidence type="ECO:0000256" key="2">
    <source>
        <dbReference type="ARBA" id="ARBA00022801"/>
    </source>
</evidence>
<organism evidence="5 6">
    <name type="scientific">Plectosphaerella plurivora</name>
    <dbReference type="NCBI Taxonomy" id="936078"/>
    <lineage>
        <taxon>Eukaryota</taxon>
        <taxon>Fungi</taxon>
        <taxon>Dikarya</taxon>
        <taxon>Ascomycota</taxon>
        <taxon>Pezizomycotina</taxon>
        <taxon>Sordariomycetes</taxon>
        <taxon>Hypocreomycetidae</taxon>
        <taxon>Glomerellales</taxon>
        <taxon>Plectosphaerellaceae</taxon>
        <taxon>Plectosphaerella</taxon>
    </lineage>
</organism>
<reference evidence="5" key="1">
    <citation type="journal article" date="2021" name="Nat. Commun.">
        <title>Genetic determinants of endophytism in the Arabidopsis root mycobiome.</title>
        <authorList>
            <person name="Mesny F."/>
            <person name="Miyauchi S."/>
            <person name="Thiergart T."/>
            <person name="Pickel B."/>
            <person name="Atanasova L."/>
            <person name="Karlsson M."/>
            <person name="Huettel B."/>
            <person name="Barry K.W."/>
            <person name="Haridas S."/>
            <person name="Chen C."/>
            <person name="Bauer D."/>
            <person name="Andreopoulos W."/>
            <person name="Pangilinan J."/>
            <person name="LaButti K."/>
            <person name="Riley R."/>
            <person name="Lipzen A."/>
            <person name="Clum A."/>
            <person name="Drula E."/>
            <person name="Henrissat B."/>
            <person name="Kohler A."/>
            <person name="Grigoriev I.V."/>
            <person name="Martin F.M."/>
            <person name="Hacquard S."/>
        </authorList>
    </citation>
    <scope>NUCLEOTIDE SEQUENCE</scope>
    <source>
        <strain evidence="5">MPI-SDFR-AT-0117</strain>
    </source>
</reference>
<protein>
    <recommendedName>
        <fullName evidence="3">Carboxylic ester hydrolase</fullName>
        <ecNumber evidence="3">3.1.1.-</ecNumber>
    </recommendedName>
</protein>
<dbReference type="InterPro" id="IPR002018">
    <property type="entry name" value="CarbesteraseB"/>
</dbReference>
<dbReference type="GO" id="GO:0052689">
    <property type="term" value="F:carboxylic ester hydrolase activity"/>
    <property type="evidence" value="ECO:0007669"/>
    <property type="project" value="TreeGrafter"/>
</dbReference>
<evidence type="ECO:0000256" key="3">
    <source>
        <dbReference type="RuleBase" id="RU361235"/>
    </source>
</evidence>
<keyword evidence="3" id="KW-0732">Signal</keyword>
<feature type="chain" id="PRO_5040537653" description="Carboxylic ester hydrolase" evidence="3">
    <location>
        <begin position="19"/>
        <end position="512"/>
    </location>
</feature>
<evidence type="ECO:0000256" key="1">
    <source>
        <dbReference type="ARBA" id="ARBA00005964"/>
    </source>
</evidence>
<dbReference type="InterPro" id="IPR029058">
    <property type="entry name" value="AB_hydrolase_fold"/>
</dbReference>
<dbReference type="PANTHER" id="PTHR43918">
    <property type="entry name" value="ACETYLCHOLINESTERASE"/>
    <property type="match status" value="1"/>
</dbReference>
<dbReference type="EMBL" id="JAGSXJ010000003">
    <property type="protein sequence ID" value="KAH6693935.1"/>
    <property type="molecule type" value="Genomic_DNA"/>
</dbReference>
<keyword evidence="2 3" id="KW-0378">Hydrolase</keyword>
<proteinExistence type="inferred from homology"/>
<dbReference type="OrthoDB" id="408631at2759"/>
<feature type="domain" description="Carboxylesterase type B" evidence="4">
    <location>
        <begin position="41"/>
        <end position="371"/>
    </location>
</feature>
<dbReference type="InterPro" id="IPR019819">
    <property type="entry name" value="Carboxylesterase_B_CS"/>
</dbReference>
<dbReference type="EC" id="3.1.1.-" evidence="3"/>
<feature type="signal peptide" evidence="3">
    <location>
        <begin position="1"/>
        <end position="18"/>
    </location>
</feature>
<keyword evidence="6" id="KW-1185">Reference proteome</keyword>
<name>A0A9P8VHU0_9PEZI</name>
<dbReference type="SUPFAM" id="SSF53474">
    <property type="entry name" value="alpha/beta-Hydrolases"/>
    <property type="match status" value="1"/>
</dbReference>
<dbReference type="PROSITE" id="PS00122">
    <property type="entry name" value="CARBOXYLESTERASE_B_1"/>
    <property type="match status" value="1"/>
</dbReference>
<accession>A0A9P8VHU0</accession>
<evidence type="ECO:0000313" key="6">
    <source>
        <dbReference type="Proteomes" id="UP000770015"/>
    </source>
</evidence>
<dbReference type="InterPro" id="IPR019826">
    <property type="entry name" value="Carboxylesterase_B_AS"/>
</dbReference>
<dbReference type="AlphaFoldDB" id="A0A9P8VHU0"/>
<evidence type="ECO:0000313" key="5">
    <source>
        <dbReference type="EMBL" id="KAH6693935.1"/>
    </source>
</evidence>
<evidence type="ECO:0000259" key="4">
    <source>
        <dbReference type="Pfam" id="PF00135"/>
    </source>
</evidence>
<dbReference type="PROSITE" id="PS00941">
    <property type="entry name" value="CARBOXYLESTERASE_B_2"/>
    <property type="match status" value="1"/>
</dbReference>
<dbReference type="InterPro" id="IPR050654">
    <property type="entry name" value="AChE-related_enzymes"/>
</dbReference>
<dbReference type="Proteomes" id="UP000770015">
    <property type="component" value="Unassembled WGS sequence"/>
</dbReference>
<comment type="caution">
    <text evidence="5">The sequence shown here is derived from an EMBL/GenBank/DDBJ whole genome shotgun (WGS) entry which is preliminary data.</text>
</comment>
<dbReference type="Pfam" id="PF00135">
    <property type="entry name" value="COesterase"/>
    <property type="match status" value="1"/>
</dbReference>
<sequence>MIAFHFLAFGLVIPLISAQVNPGQKPMVDNDDKDDDFLTTDTTSGMLTGRPSLWQPNVTQFLGIPYASPPIGGLRFAPPKPFLSREAINTEYFGPACPSHFFQNSNKTVPPWPMEETIHAQLNQFSEYFSEDCLTLNVWTRRGGGGGGEKRAVMVWVHGGGFFKGSAMWSGLRGAKLANDFDVVVVTVQFRLSVFGFPGADFLNEVNPGLLDLRLAVEWVRDNIEKFGGDPERITLCGQSSGASMVNEYAISHAEGAIAHAFVLQSGFGPWDAPRETRSREIATQSWYAVTKKMGCGGSEEGEATLGCMREKSWDEIMEAGMETYFAPTVDERTWSSNPDELMKEGKFAKKPVLMGNTADEGAYMTFLQDNPEFADDFFHAPHCASVNVAKSRALHGVPVWQYVYAGNYPNQDLGTGGAWHGSEIGMIFGTSENVSRRPPTPEQIRLSGIMGKAWTEFAKDPYRGLEGMGWPRYDVEDKVPSIIRLGERDSSEIVFEHVRDRTAECSRIGLT</sequence>
<gene>
    <name evidence="5" type="ORF">F5X68DRAFT_248457</name>
</gene>
<dbReference type="Gene3D" id="3.40.50.1820">
    <property type="entry name" value="alpha/beta hydrolase"/>
    <property type="match status" value="2"/>
</dbReference>
<comment type="similarity">
    <text evidence="1 3">Belongs to the type-B carboxylesterase/lipase family.</text>
</comment>